<dbReference type="RefSeq" id="WP_282333834.1">
    <property type="nucleotide sequence ID" value="NZ_JASBRG010000005.1"/>
</dbReference>
<evidence type="ECO:0000256" key="1">
    <source>
        <dbReference type="SAM" id="Phobius"/>
    </source>
</evidence>
<evidence type="ECO:0000313" key="3">
    <source>
        <dbReference type="Proteomes" id="UP001226434"/>
    </source>
</evidence>
<comment type="caution">
    <text evidence="2">The sequence shown here is derived from an EMBL/GenBank/DDBJ whole genome shotgun (WGS) entry which is preliminary data.</text>
</comment>
<feature type="transmembrane region" description="Helical" evidence="1">
    <location>
        <begin position="12"/>
        <end position="34"/>
    </location>
</feature>
<keyword evidence="1" id="KW-0812">Transmembrane</keyword>
<protein>
    <recommendedName>
        <fullName evidence="4">DUF4239 domain-containing protein</fullName>
    </recommendedName>
</protein>
<name>A0ABT6RBE0_9BACT</name>
<organism evidence="2 3">
    <name type="scientific">Pinibacter soli</name>
    <dbReference type="NCBI Taxonomy" id="3044211"/>
    <lineage>
        <taxon>Bacteria</taxon>
        <taxon>Pseudomonadati</taxon>
        <taxon>Bacteroidota</taxon>
        <taxon>Chitinophagia</taxon>
        <taxon>Chitinophagales</taxon>
        <taxon>Chitinophagaceae</taxon>
        <taxon>Pinibacter</taxon>
    </lineage>
</organism>
<feature type="transmembrane region" description="Helical" evidence="1">
    <location>
        <begin position="270"/>
        <end position="291"/>
    </location>
</feature>
<accession>A0ABT6RBE0</accession>
<keyword evidence="3" id="KW-1185">Reference proteome</keyword>
<keyword evidence="1" id="KW-1133">Transmembrane helix</keyword>
<evidence type="ECO:0008006" key="4">
    <source>
        <dbReference type="Google" id="ProtNLM"/>
    </source>
</evidence>
<feature type="transmembrane region" description="Helical" evidence="1">
    <location>
        <begin position="46"/>
        <end position="64"/>
    </location>
</feature>
<dbReference type="EMBL" id="JASBRG010000005">
    <property type="protein sequence ID" value="MDI3319731.1"/>
    <property type="molecule type" value="Genomic_DNA"/>
</dbReference>
<dbReference type="Proteomes" id="UP001226434">
    <property type="component" value="Unassembled WGS sequence"/>
</dbReference>
<sequence>MNQFNEKLRLIYLPFIATAVGFVLFYTFLNWALFVKGNFFSLKQDILNLWLPFGLSVIPVLIWVRPKIKLLRFKNDRASTGYSMVAWFAIIAPAIITQHYLETATGKLTALNNISQFNTATATKYYSLEKCYIDKAHASIHTTANVSGKHDETLSYCVFVTIPLYENASDTISKKCNFWLGENYKKSISNRLSSEEKREKYVAFAQEAQQKFDTTKFENFVYLERLLNTDDHEAFNAAVAKNKFFSSDQPVVFVAHQTAFKKRNGETLPWIFKSFGIGALVFLILLLFPSLDSDKLASIHKIKRAKRSERWLGLLVDTNSKHLNQS</sequence>
<proteinExistence type="predicted"/>
<reference evidence="2 3" key="1">
    <citation type="submission" date="2023-05" db="EMBL/GenBank/DDBJ databases">
        <title>Genome sequence of Pinibacter sp. MAH-24.</title>
        <authorList>
            <person name="Huq M.A."/>
        </authorList>
    </citation>
    <scope>NUCLEOTIDE SEQUENCE [LARGE SCALE GENOMIC DNA]</scope>
    <source>
        <strain evidence="2 3">MAH-24</strain>
    </source>
</reference>
<feature type="transmembrane region" description="Helical" evidence="1">
    <location>
        <begin position="84"/>
        <end position="101"/>
    </location>
</feature>
<gene>
    <name evidence="2" type="ORF">QJ048_08105</name>
</gene>
<evidence type="ECO:0000313" key="2">
    <source>
        <dbReference type="EMBL" id="MDI3319731.1"/>
    </source>
</evidence>
<keyword evidence="1" id="KW-0472">Membrane</keyword>